<evidence type="ECO:0000256" key="3">
    <source>
        <dbReference type="SAM" id="SignalP"/>
    </source>
</evidence>
<proteinExistence type="predicted"/>
<accession>A0AAD5RCB3</accession>
<sequence>MLKAALISTIVIISLLPCSLSAKFPQRVDDEWYCGSDGISQFLLESQFELDCPRWKRQINKCCKQHDDCYGDQSGRKYCDDKLCGCLTVATRGSGVCAREDGPLLCLLVRELGEEAYKRSKPVTTMPEP</sequence>
<reference evidence="4" key="1">
    <citation type="submission" date="2021-06" db="EMBL/GenBank/DDBJ databases">
        <title>Parelaphostrongylus tenuis whole genome reference sequence.</title>
        <authorList>
            <person name="Garwood T.J."/>
            <person name="Larsen P.A."/>
            <person name="Fountain-Jones N.M."/>
            <person name="Garbe J.R."/>
            <person name="Macchietto M.G."/>
            <person name="Kania S.A."/>
            <person name="Gerhold R.W."/>
            <person name="Richards J.E."/>
            <person name="Wolf T.M."/>
        </authorList>
    </citation>
    <scope>NUCLEOTIDE SEQUENCE</scope>
    <source>
        <strain evidence="4">MNPRO001-30</strain>
        <tissue evidence="4">Meninges</tissue>
    </source>
</reference>
<evidence type="ECO:0000256" key="1">
    <source>
        <dbReference type="ARBA" id="ARBA00004613"/>
    </source>
</evidence>
<dbReference type="InterPro" id="IPR033113">
    <property type="entry name" value="PLA2_histidine"/>
</dbReference>
<name>A0AAD5RCB3_PARTN</name>
<feature type="chain" id="PRO_5042200446" evidence="3">
    <location>
        <begin position="22"/>
        <end position="129"/>
    </location>
</feature>
<dbReference type="EMBL" id="JAHQIW010007303">
    <property type="protein sequence ID" value="KAJ1373527.1"/>
    <property type="molecule type" value="Genomic_DNA"/>
</dbReference>
<dbReference type="Proteomes" id="UP001196413">
    <property type="component" value="Unassembled WGS sequence"/>
</dbReference>
<protein>
    <submittedName>
        <fullName evidence="4">Uncharacterized protein</fullName>
    </submittedName>
</protein>
<dbReference type="AlphaFoldDB" id="A0AAD5RCB3"/>
<dbReference type="PROSITE" id="PS00118">
    <property type="entry name" value="PA2_HIS"/>
    <property type="match status" value="1"/>
</dbReference>
<comment type="caution">
    <text evidence="4">The sequence shown here is derived from an EMBL/GenBank/DDBJ whole genome shotgun (WGS) entry which is preliminary data.</text>
</comment>
<organism evidence="4 5">
    <name type="scientific">Parelaphostrongylus tenuis</name>
    <name type="common">Meningeal worm</name>
    <dbReference type="NCBI Taxonomy" id="148309"/>
    <lineage>
        <taxon>Eukaryota</taxon>
        <taxon>Metazoa</taxon>
        <taxon>Ecdysozoa</taxon>
        <taxon>Nematoda</taxon>
        <taxon>Chromadorea</taxon>
        <taxon>Rhabditida</taxon>
        <taxon>Rhabditina</taxon>
        <taxon>Rhabditomorpha</taxon>
        <taxon>Strongyloidea</taxon>
        <taxon>Metastrongylidae</taxon>
        <taxon>Parelaphostrongylus</taxon>
    </lineage>
</organism>
<evidence type="ECO:0000313" key="4">
    <source>
        <dbReference type="EMBL" id="KAJ1373527.1"/>
    </source>
</evidence>
<keyword evidence="5" id="KW-1185">Reference proteome</keyword>
<dbReference type="GO" id="GO:0050482">
    <property type="term" value="P:arachidonate secretion"/>
    <property type="evidence" value="ECO:0007669"/>
    <property type="project" value="InterPro"/>
</dbReference>
<keyword evidence="2" id="KW-0964">Secreted</keyword>
<gene>
    <name evidence="4" type="ORF">KIN20_035942</name>
</gene>
<comment type="subcellular location">
    <subcellularLocation>
        <location evidence="1">Secreted</location>
    </subcellularLocation>
</comment>
<dbReference type="SUPFAM" id="SSF48619">
    <property type="entry name" value="Phospholipase A2, PLA2"/>
    <property type="match status" value="1"/>
</dbReference>
<evidence type="ECO:0000256" key="2">
    <source>
        <dbReference type="ARBA" id="ARBA00022525"/>
    </source>
</evidence>
<evidence type="ECO:0000313" key="5">
    <source>
        <dbReference type="Proteomes" id="UP001196413"/>
    </source>
</evidence>
<dbReference type="PANTHER" id="PTHR34228:SF3">
    <property type="entry name" value="PHOSPHOLIPASE A2-LIKE PROTEIN Y52B11A.8"/>
    <property type="match status" value="1"/>
</dbReference>
<dbReference type="InterPro" id="IPR036444">
    <property type="entry name" value="PLipase_A2_dom_sf"/>
</dbReference>
<feature type="signal peptide" evidence="3">
    <location>
        <begin position="1"/>
        <end position="21"/>
    </location>
</feature>
<dbReference type="PANTHER" id="PTHR34228">
    <property type="entry name" value="PROTEIN CBG09474-RELATED"/>
    <property type="match status" value="1"/>
</dbReference>
<dbReference type="GO" id="GO:0005576">
    <property type="term" value="C:extracellular region"/>
    <property type="evidence" value="ECO:0007669"/>
    <property type="project" value="UniProtKB-SubCell"/>
</dbReference>
<dbReference type="GO" id="GO:0004623">
    <property type="term" value="F:phospholipase A2 activity"/>
    <property type="evidence" value="ECO:0007669"/>
    <property type="project" value="InterPro"/>
</dbReference>
<dbReference type="InterPro" id="IPR053322">
    <property type="entry name" value="PLA2-like"/>
</dbReference>
<dbReference type="GO" id="GO:0006644">
    <property type="term" value="P:phospholipid metabolic process"/>
    <property type="evidence" value="ECO:0007669"/>
    <property type="project" value="InterPro"/>
</dbReference>
<keyword evidence="3" id="KW-0732">Signal</keyword>